<evidence type="ECO:0000313" key="3">
    <source>
        <dbReference type="EMBL" id="CAL4791669.1"/>
    </source>
</evidence>
<accession>A0A9P1D4S6</accession>
<feature type="compositionally biased region" description="Basic and acidic residues" evidence="1">
    <location>
        <begin position="37"/>
        <end position="56"/>
    </location>
</feature>
<reference evidence="2" key="1">
    <citation type="submission" date="2022-10" db="EMBL/GenBank/DDBJ databases">
        <authorList>
            <person name="Chen Y."/>
            <person name="Dougan E. K."/>
            <person name="Chan C."/>
            <person name="Rhodes N."/>
            <person name="Thang M."/>
        </authorList>
    </citation>
    <scope>NUCLEOTIDE SEQUENCE</scope>
</reference>
<keyword evidence="4" id="KW-1185">Reference proteome</keyword>
<evidence type="ECO:0000313" key="2">
    <source>
        <dbReference type="EMBL" id="CAI4004357.1"/>
    </source>
</evidence>
<feature type="region of interest" description="Disordered" evidence="1">
    <location>
        <begin position="17"/>
        <end position="56"/>
    </location>
</feature>
<proteinExistence type="predicted"/>
<reference evidence="3 4" key="2">
    <citation type="submission" date="2024-05" db="EMBL/GenBank/DDBJ databases">
        <authorList>
            <person name="Chen Y."/>
            <person name="Shah S."/>
            <person name="Dougan E. K."/>
            <person name="Thang M."/>
            <person name="Chan C."/>
        </authorList>
    </citation>
    <scope>NUCLEOTIDE SEQUENCE [LARGE SCALE GENOMIC DNA]</scope>
</reference>
<gene>
    <name evidence="2" type="ORF">C1SCF055_LOCUS30145</name>
</gene>
<dbReference type="EMBL" id="CAMXCT010003420">
    <property type="protein sequence ID" value="CAI4004357.1"/>
    <property type="molecule type" value="Genomic_DNA"/>
</dbReference>
<dbReference type="Proteomes" id="UP001152797">
    <property type="component" value="Unassembled WGS sequence"/>
</dbReference>
<protein>
    <submittedName>
        <fullName evidence="2">Uncharacterized protein</fullName>
    </submittedName>
</protein>
<dbReference type="EMBL" id="CAMXCT030003420">
    <property type="protein sequence ID" value="CAL4791669.1"/>
    <property type="molecule type" value="Genomic_DNA"/>
</dbReference>
<dbReference type="AlphaFoldDB" id="A0A9P1D4S6"/>
<organism evidence="2">
    <name type="scientific">Cladocopium goreaui</name>
    <dbReference type="NCBI Taxonomy" id="2562237"/>
    <lineage>
        <taxon>Eukaryota</taxon>
        <taxon>Sar</taxon>
        <taxon>Alveolata</taxon>
        <taxon>Dinophyceae</taxon>
        <taxon>Suessiales</taxon>
        <taxon>Symbiodiniaceae</taxon>
        <taxon>Cladocopium</taxon>
    </lineage>
</organism>
<evidence type="ECO:0000256" key="1">
    <source>
        <dbReference type="SAM" id="MobiDB-lite"/>
    </source>
</evidence>
<sequence>MVDGCALSQRQTYAQLRESLGLGPPGTGKPRVRTKKKKEEERKAKERAEREAREQEAVQQKLGVRYPLKWQRFYIEIGNTWEL</sequence>
<comment type="caution">
    <text evidence="2">The sequence shown here is derived from an EMBL/GenBank/DDBJ whole genome shotgun (WGS) entry which is preliminary data.</text>
</comment>
<dbReference type="EMBL" id="CAMXCT020003420">
    <property type="protein sequence ID" value="CAL1157732.1"/>
    <property type="molecule type" value="Genomic_DNA"/>
</dbReference>
<name>A0A9P1D4S6_9DINO</name>
<evidence type="ECO:0000313" key="4">
    <source>
        <dbReference type="Proteomes" id="UP001152797"/>
    </source>
</evidence>